<evidence type="ECO:0000313" key="3">
    <source>
        <dbReference type="EnsemblPlants" id="Bo9g095800.1"/>
    </source>
</evidence>
<dbReference type="Proteomes" id="UP000032141">
    <property type="component" value="Chromosome C9"/>
</dbReference>
<sequence length="159" mass="18377">MAPETLAFSNQALVGESGSGKTRVIAQLQRFYDLAQIKLLLNVVEIKTFQMKWLRPKKTGGAIIQWWVNEEFNYQAARRVKVEIGLIYSMWFRKHWTGLWLIEPLGWWVVAHRLSTIKNAYVIDLVKNFTVEKGKHESLLAKKDSIPASLVHLHLSVFT</sequence>
<dbReference type="PANTHER" id="PTHR43394">
    <property type="entry name" value="ATP-DEPENDENT PERMEASE MDL1, MITOCHONDRIAL"/>
    <property type="match status" value="1"/>
</dbReference>
<dbReference type="HOGENOM" id="CLU_1663228_0_0_1"/>
<dbReference type="InterPro" id="IPR027417">
    <property type="entry name" value="P-loop_NTPase"/>
</dbReference>
<reference evidence="3" key="2">
    <citation type="submission" date="2015-03" db="UniProtKB">
        <authorList>
            <consortium name="EnsemblPlants"/>
        </authorList>
    </citation>
    <scope>IDENTIFICATION</scope>
</reference>
<reference evidence="3 4" key="1">
    <citation type="journal article" date="2014" name="Genome Biol.">
        <title>Transcriptome and methylome profiling reveals relics of genome dominance in the mesopolyploid Brassica oleracea.</title>
        <authorList>
            <person name="Parkin I.A."/>
            <person name="Koh C."/>
            <person name="Tang H."/>
            <person name="Robinson S.J."/>
            <person name="Kagale S."/>
            <person name="Clarke W.E."/>
            <person name="Town C.D."/>
            <person name="Nixon J."/>
            <person name="Krishnakumar V."/>
            <person name="Bidwell S.L."/>
            <person name="Denoeud F."/>
            <person name="Belcram H."/>
            <person name="Links M.G."/>
            <person name="Just J."/>
            <person name="Clarke C."/>
            <person name="Bender T."/>
            <person name="Huebert T."/>
            <person name="Mason A.S."/>
            <person name="Pires J.C."/>
            <person name="Barker G."/>
            <person name="Moore J."/>
            <person name="Walley P.G."/>
            <person name="Manoli S."/>
            <person name="Batley J."/>
            <person name="Edwards D."/>
            <person name="Nelson M.N."/>
            <person name="Wang X."/>
            <person name="Paterson A.H."/>
            <person name="King G."/>
            <person name="Bancroft I."/>
            <person name="Chalhoub B."/>
            <person name="Sharpe A.G."/>
        </authorList>
    </citation>
    <scope>NUCLEOTIDE SEQUENCE</scope>
    <source>
        <strain evidence="3 4">cv. TO1000</strain>
    </source>
</reference>
<dbReference type="Gramene" id="Bo9g095800.1">
    <property type="protein sequence ID" value="Bo9g095800.1"/>
    <property type="gene ID" value="Bo9g095800"/>
</dbReference>
<evidence type="ECO:0000256" key="1">
    <source>
        <dbReference type="ARBA" id="ARBA00022448"/>
    </source>
</evidence>
<evidence type="ECO:0000313" key="4">
    <source>
        <dbReference type="Proteomes" id="UP000032141"/>
    </source>
</evidence>
<dbReference type="PANTHER" id="PTHR43394:SF11">
    <property type="entry name" value="ATP-BINDING CASSETTE TRANSPORTER"/>
    <property type="match status" value="1"/>
</dbReference>
<keyword evidence="4" id="KW-1185">Reference proteome</keyword>
<proteinExistence type="predicted"/>
<dbReference type="GO" id="GO:0090374">
    <property type="term" value="P:oligopeptide export from mitochondrion"/>
    <property type="evidence" value="ECO:0007669"/>
    <property type="project" value="TreeGrafter"/>
</dbReference>
<dbReference type="AlphaFoldDB" id="A0A0D3E9N1"/>
<name>A0A0D3E9N1_BRAOL</name>
<keyword evidence="2" id="KW-0677">Repeat</keyword>
<organism evidence="3 4">
    <name type="scientific">Brassica oleracea var. oleracea</name>
    <dbReference type="NCBI Taxonomy" id="109376"/>
    <lineage>
        <taxon>Eukaryota</taxon>
        <taxon>Viridiplantae</taxon>
        <taxon>Streptophyta</taxon>
        <taxon>Embryophyta</taxon>
        <taxon>Tracheophyta</taxon>
        <taxon>Spermatophyta</taxon>
        <taxon>Magnoliopsida</taxon>
        <taxon>eudicotyledons</taxon>
        <taxon>Gunneridae</taxon>
        <taxon>Pentapetalae</taxon>
        <taxon>rosids</taxon>
        <taxon>malvids</taxon>
        <taxon>Brassicales</taxon>
        <taxon>Brassicaceae</taxon>
        <taxon>Brassiceae</taxon>
        <taxon>Brassica</taxon>
    </lineage>
</organism>
<dbReference type="InterPro" id="IPR039421">
    <property type="entry name" value="Type_1_exporter"/>
</dbReference>
<dbReference type="OMA" id="WWVNEEF"/>
<accession>A0A0D3E9N1</accession>
<evidence type="ECO:0000256" key="2">
    <source>
        <dbReference type="ARBA" id="ARBA00022737"/>
    </source>
</evidence>
<dbReference type="Gene3D" id="3.40.50.300">
    <property type="entry name" value="P-loop containing nucleotide triphosphate hydrolases"/>
    <property type="match status" value="1"/>
</dbReference>
<dbReference type="eggNOG" id="KOG0055">
    <property type="taxonomic scope" value="Eukaryota"/>
</dbReference>
<dbReference type="GO" id="GO:0015421">
    <property type="term" value="F:ABC-type oligopeptide transporter activity"/>
    <property type="evidence" value="ECO:0007669"/>
    <property type="project" value="TreeGrafter"/>
</dbReference>
<evidence type="ECO:0008006" key="5">
    <source>
        <dbReference type="Google" id="ProtNLM"/>
    </source>
</evidence>
<keyword evidence="1" id="KW-0813">Transport</keyword>
<dbReference type="GO" id="GO:0005743">
    <property type="term" value="C:mitochondrial inner membrane"/>
    <property type="evidence" value="ECO:0007669"/>
    <property type="project" value="TreeGrafter"/>
</dbReference>
<dbReference type="EnsemblPlants" id="Bo9g095800.1">
    <property type="protein sequence ID" value="Bo9g095800.1"/>
    <property type="gene ID" value="Bo9g095800"/>
</dbReference>
<protein>
    <recommendedName>
        <fullName evidence="5">ABC transporter domain-containing protein</fullName>
    </recommendedName>
</protein>
<dbReference type="SUPFAM" id="SSF52540">
    <property type="entry name" value="P-loop containing nucleoside triphosphate hydrolases"/>
    <property type="match status" value="1"/>
</dbReference>